<reference evidence="2" key="1">
    <citation type="submission" date="2022-03" db="EMBL/GenBank/DDBJ databases">
        <authorList>
            <person name="Vrbovska V."/>
            <person name="Kovarovic V."/>
            <person name="Botka T."/>
            <person name="Pantucek R."/>
        </authorList>
    </citation>
    <scope>NUCLEOTIDE SEQUENCE</scope>
    <source>
        <strain evidence="2">CCM 2609</strain>
    </source>
</reference>
<protein>
    <submittedName>
        <fullName evidence="2">DUF4930 family protein</fullName>
    </submittedName>
</protein>
<keyword evidence="3" id="KW-1185">Reference proteome</keyword>
<keyword evidence="1" id="KW-0472">Membrane</keyword>
<evidence type="ECO:0000313" key="2">
    <source>
        <dbReference type="EMBL" id="UOB19828.1"/>
    </source>
</evidence>
<proteinExistence type="predicted"/>
<evidence type="ECO:0000313" key="3">
    <source>
        <dbReference type="Proteomes" id="UP000830343"/>
    </source>
</evidence>
<dbReference type="RefSeq" id="WP_243365204.1">
    <property type="nucleotide sequence ID" value="NZ_CP094348.1"/>
</dbReference>
<dbReference type="Pfam" id="PF16284">
    <property type="entry name" value="DUF4930"/>
    <property type="match status" value="1"/>
</dbReference>
<name>A0ABY3ZSN0_9STAP</name>
<dbReference type="InterPro" id="IPR032561">
    <property type="entry name" value="DUF4930"/>
</dbReference>
<organism evidence="2 3">
    <name type="scientific">Macrococcus armenti</name>
    <dbReference type="NCBI Taxonomy" id="2875764"/>
    <lineage>
        <taxon>Bacteria</taxon>
        <taxon>Bacillati</taxon>
        <taxon>Bacillota</taxon>
        <taxon>Bacilli</taxon>
        <taxon>Bacillales</taxon>
        <taxon>Staphylococcaceae</taxon>
        <taxon>Macrococcus</taxon>
    </lineage>
</organism>
<accession>A0ABY3ZSN0</accession>
<feature type="transmembrane region" description="Helical" evidence="1">
    <location>
        <begin position="7"/>
        <end position="25"/>
    </location>
</feature>
<sequence>MFKFIKIIIKLILIAIVCIVIYFVVQLNPFQHHSDVQVTNQAAATYTLEDNALFRNIPLSQVKTAFNFMDKSEFMAVSGLSLMGYNDEYLAGKRGEQYILYKFGESQVLVFNDESSLQQALLDKNQHIELKDISSY</sequence>
<gene>
    <name evidence="2" type="ORF">MRZ06_07215</name>
</gene>
<evidence type="ECO:0000256" key="1">
    <source>
        <dbReference type="SAM" id="Phobius"/>
    </source>
</evidence>
<dbReference type="Proteomes" id="UP000830343">
    <property type="component" value="Chromosome"/>
</dbReference>
<dbReference type="EMBL" id="CP094348">
    <property type="protein sequence ID" value="UOB19828.1"/>
    <property type="molecule type" value="Genomic_DNA"/>
</dbReference>
<keyword evidence="1" id="KW-0812">Transmembrane</keyword>
<keyword evidence="1" id="KW-1133">Transmembrane helix</keyword>
<reference evidence="2" key="2">
    <citation type="submission" date="2022-04" db="EMBL/GenBank/DDBJ databases">
        <title>Antimicrobial genetic elements in methicillin-resistant Macrococcus armenti.</title>
        <authorList>
            <person name="Keller J.E."/>
            <person name="Schwendener S."/>
            <person name="Pantucek R."/>
            <person name="Perreten V."/>
        </authorList>
    </citation>
    <scope>NUCLEOTIDE SEQUENCE</scope>
    <source>
        <strain evidence="2">CCM 2609</strain>
    </source>
</reference>